<feature type="transmembrane region" description="Helical" evidence="9">
    <location>
        <begin position="301"/>
        <end position="318"/>
    </location>
</feature>
<accession>A0A928V3B2</accession>
<keyword evidence="1" id="KW-0813">Transport</keyword>
<reference evidence="10" key="1">
    <citation type="submission" date="2018-07" db="EMBL/GenBank/DDBJ databases">
        <title>Genome assembly of strain Ka43.</title>
        <authorList>
            <person name="Kukolya J."/>
            <person name="Nagy I."/>
            <person name="Horvath B."/>
            <person name="Toth A."/>
        </authorList>
    </citation>
    <scope>NUCLEOTIDE SEQUENCE</scope>
    <source>
        <strain evidence="10">KB43</strain>
    </source>
</reference>
<dbReference type="NCBIfam" id="NF010024">
    <property type="entry name" value="PRK13499.1-4"/>
    <property type="match status" value="1"/>
</dbReference>
<feature type="transmembrane region" description="Helical" evidence="9">
    <location>
        <begin position="35"/>
        <end position="55"/>
    </location>
</feature>
<dbReference type="GO" id="GO:0016020">
    <property type="term" value="C:membrane"/>
    <property type="evidence" value="ECO:0007669"/>
    <property type="project" value="InterPro"/>
</dbReference>
<keyword evidence="5 9" id="KW-0812">Transmembrane</keyword>
<feature type="transmembrane region" description="Helical" evidence="9">
    <location>
        <begin position="61"/>
        <end position="83"/>
    </location>
</feature>
<dbReference type="AlphaFoldDB" id="A0A928V3B2"/>
<keyword evidence="8 9" id="KW-0472">Membrane</keyword>
<feature type="transmembrane region" description="Helical" evidence="9">
    <location>
        <begin position="6"/>
        <end position="23"/>
    </location>
</feature>
<evidence type="ECO:0000256" key="6">
    <source>
        <dbReference type="ARBA" id="ARBA00022847"/>
    </source>
</evidence>
<evidence type="ECO:0000313" key="11">
    <source>
        <dbReference type="Proteomes" id="UP000652567"/>
    </source>
</evidence>
<protein>
    <submittedName>
        <fullName evidence="10">L-rhamnose/proton symporter RhaT</fullName>
    </submittedName>
</protein>
<feature type="transmembrane region" description="Helical" evidence="9">
    <location>
        <begin position="262"/>
        <end position="281"/>
    </location>
</feature>
<organism evidence="10 11">
    <name type="scientific">Cellvibrio polysaccharolyticus</name>
    <dbReference type="NCBI Taxonomy" id="2082724"/>
    <lineage>
        <taxon>Bacteria</taxon>
        <taxon>Pseudomonadati</taxon>
        <taxon>Pseudomonadota</taxon>
        <taxon>Gammaproteobacteria</taxon>
        <taxon>Cellvibrionales</taxon>
        <taxon>Cellvibrionaceae</taxon>
        <taxon>Cellvibrio</taxon>
    </lineage>
</organism>
<evidence type="ECO:0000256" key="3">
    <source>
        <dbReference type="ARBA" id="ARBA00022519"/>
    </source>
</evidence>
<feature type="transmembrane region" description="Helical" evidence="9">
    <location>
        <begin position="95"/>
        <end position="116"/>
    </location>
</feature>
<gene>
    <name evidence="10" type="ORF">C4F51_07560</name>
</gene>
<evidence type="ECO:0000256" key="5">
    <source>
        <dbReference type="ARBA" id="ARBA00022692"/>
    </source>
</evidence>
<dbReference type="Pfam" id="PF06379">
    <property type="entry name" value="RhaT"/>
    <property type="match status" value="1"/>
</dbReference>
<evidence type="ECO:0000256" key="9">
    <source>
        <dbReference type="SAM" id="Phobius"/>
    </source>
</evidence>
<evidence type="ECO:0000256" key="4">
    <source>
        <dbReference type="ARBA" id="ARBA00022597"/>
    </source>
</evidence>
<keyword evidence="6" id="KW-0769">Symport</keyword>
<keyword evidence="4" id="KW-0762">Sugar transport</keyword>
<dbReference type="Proteomes" id="UP000652567">
    <property type="component" value="Unassembled WGS sequence"/>
</dbReference>
<keyword evidence="3" id="KW-0997">Cell inner membrane</keyword>
<dbReference type="InterPro" id="IPR004673">
    <property type="entry name" value="L-rhamnose-proton_sym_RhaT"/>
</dbReference>
<proteinExistence type="predicted"/>
<keyword evidence="2" id="KW-1003">Cell membrane</keyword>
<dbReference type="GO" id="GO:0015293">
    <property type="term" value="F:symporter activity"/>
    <property type="evidence" value="ECO:0007669"/>
    <property type="project" value="UniProtKB-KW"/>
</dbReference>
<comment type="caution">
    <text evidence="10">The sequence shown here is derived from an EMBL/GenBank/DDBJ whole genome shotgun (WGS) entry which is preliminary data.</text>
</comment>
<feature type="transmembrane region" description="Helical" evidence="9">
    <location>
        <begin position="330"/>
        <end position="350"/>
    </location>
</feature>
<evidence type="ECO:0000256" key="2">
    <source>
        <dbReference type="ARBA" id="ARBA00022475"/>
    </source>
</evidence>
<evidence type="ECO:0000256" key="1">
    <source>
        <dbReference type="ARBA" id="ARBA00022448"/>
    </source>
</evidence>
<feature type="transmembrane region" description="Helical" evidence="9">
    <location>
        <begin position="219"/>
        <end position="241"/>
    </location>
</feature>
<dbReference type="EMBL" id="PRDL01000001">
    <property type="protein sequence ID" value="MBE8717048.1"/>
    <property type="molecule type" value="Genomic_DNA"/>
</dbReference>
<evidence type="ECO:0000313" key="10">
    <source>
        <dbReference type="EMBL" id="MBE8717048.1"/>
    </source>
</evidence>
<feature type="transmembrane region" description="Helical" evidence="9">
    <location>
        <begin position="178"/>
        <end position="199"/>
    </location>
</feature>
<sequence>MSNPLLGVLFHWLGGLASASFYVPFRKVRGWSWEIYWLIGGLFSWVLAPWIFAFFRTENLFGVIAAANSETLLLCVFYGLLWGMGGLTFGLTMRYLGLSLGMAVALGLCAFFGTIVPPIVQGTFFTEVLPTTHGKIVMLGLVMCLIGIAIVGAGGINKEKESSPEERQKNIAEFDLKKGLWIALFCGLMSSCFAFGIAAGAPIAELSAAAGTHQLFKGLPVICIVLIGGTITNLIWCAYLIRRNKTAREILKPRQDSKANRVASSGWNLLWCAIAGVTWYFQFFFYVMGESQMGEYGFSSWTLHMASIIIFSSLWGFALSEWKGSSKKTLAYVFTGLAFLVGSTVVIGYGNSLT</sequence>
<dbReference type="RefSeq" id="WP_193908615.1">
    <property type="nucleotide sequence ID" value="NZ_PRDL01000001.1"/>
</dbReference>
<evidence type="ECO:0000256" key="8">
    <source>
        <dbReference type="ARBA" id="ARBA00023136"/>
    </source>
</evidence>
<dbReference type="GO" id="GO:0015153">
    <property type="term" value="F:rhamnose transmembrane transporter activity"/>
    <property type="evidence" value="ECO:0007669"/>
    <property type="project" value="InterPro"/>
</dbReference>
<keyword evidence="11" id="KW-1185">Reference proteome</keyword>
<evidence type="ECO:0000256" key="7">
    <source>
        <dbReference type="ARBA" id="ARBA00022989"/>
    </source>
</evidence>
<feature type="transmembrane region" description="Helical" evidence="9">
    <location>
        <begin position="136"/>
        <end position="157"/>
    </location>
</feature>
<keyword evidence="7 9" id="KW-1133">Transmembrane helix</keyword>
<name>A0A928V3B2_9GAMM</name>